<evidence type="ECO:0000259" key="1">
    <source>
        <dbReference type="Pfam" id="PF08241"/>
    </source>
</evidence>
<dbReference type="EMBL" id="SZVO01000016">
    <property type="protein sequence ID" value="TKT88093.1"/>
    <property type="molecule type" value="Genomic_DNA"/>
</dbReference>
<evidence type="ECO:0000313" key="2">
    <source>
        <dbReference type="EMBL" id="TKT88093.1"/>
    </source>
</evidence>
<protein>
    <submittedName>
        <fullName evidence="2">Class I SAM-dependent methyltransferase</fullName>
    </submittedName>
</protein>
<dbReference type="InterPro" id="IPR013216">
    <property type="entry name" value="Methyltransf_11"/>
</dbReference>
<keyword evidence="2" id="KW-0489">Methyltransferase</keyword>
<dbReference type="Proteomes" id="UP000304900">
    <property type="component" value="Unassembled WGS sequence"/>
</dbReference>
<dbReference type="Gene3D" id="3.40.50.150">
    <property type="entry name" value="Vaccinia Virus protein VP39"/>
    <property type="match status" value="1"/>
</dbReference>
<dbReference type="SUPFAM" id="SSF53335">
    <property type="entry name" value="S-adenosyl-L-methionine-dependent methyltransferases"/>
    <property type="match status" value="1"/>
</dbReference>
<reference evidence="2 3" key="1">
    <citation type="submission" date="2019-05" db="EMBL/GenBank/DDBJ databases">
        <title>Dyadobacter AR-3-8 sp. nov., isolated from arctic soil.</title>
        <authorList>
            <person name="Chaudhary D.K."/>
        </authorList>
    </citation>
    <scope>NUCLEOTIDE SEQUENCE [LARGE SCALE GENOMIC DNA]</scope>
    <source>
        <strain evidence="2 3">AR-3-8</strain>
    </source>
</reference>
<feature type="domain" description="Methyltransferase type 11" evidence="1">
    <location>
        <begin position="52"/>
        <end position="143"/>
    </location>
</feature>
<dbReference type="Pfam" id="PF08241">
    <property type="entry name" value="Methyltransf_11"/>
    <property type="match status" value="1"/>
</dbReference>
<dbReference type="RefSeq" id="WP_137343207.1">
    <property type="nucleotide sequence ID" value="NZ_BSQH01000008.1"/>
</dbReference>
<dbReference type="AlphaFoldDB" id="A0A4V6BHX7"/>
<dbReference type="OrthoDB" id="9795634at2"/>
<dbReference type="GO" id="GO:0032259">
    <property type="term" value="P:methylation"/>
    <property type="evidence" value="ECO:0007669"/>
    <property type="project" value="UniProtKB-KW"/>
</dbReference>
<name>A0A4V6BHX7_9BACT</name>
<dbReference type="GO" id="GO:0008757">
    <property type="term" value="F:S-adenosylmethionine-dependent methyltransferase activity"/>
    <property type="evidence" value="ECO:0007669"/>
    <property type="project" value="InterPro"/>
</dbReference>
<accession>A0A4V6BHX7</accession>
<keyword evidence="2" id="KW-0808">Transferase</keyword>
<dbReference type="PANTHER" id="PTHR43591">
    <property type="entry name" value="METHYLTRANSFERASE"/>
    <property type="match status" value="1"/>
</dbReference>
<dbReference type="InterPro" id="IPR029063">
    <property type="entry name" value="SAM-dependent_MTases_sf"/>
</dbReference>
<evidence type="ECO:0000313" key="3">
    <source>
        <dbReference type="Proteomes" id="UP000304900"/>
    </source>
</evidence>
<dbReference type="CDD" id="cd02440">
    <property type="entry name" value="AdoMet_MTases"/>
    <property type="match status" value="1"/>
</dbReference>
<dbReference type="PANTHER" id="PTHR43591:SF110">
    <property type="entry name" value="RHODANESE DOMAIN-CONTAINING PROTEIN"/>
    <property type="match status" value="1"/>
</dbReference>
<comment type="caution">
    <text evidence="2">The sequence shown here is derived from an EMBL/GenBank/DDBJ whole genome shotgun (WGS) entry which is preliminary data.</text>
</comment>
<organism evidence="2 3">
    <name type="scientific">Dyadobacter frigoris</name>
    <dbReference type="NCBI Taxonomy" id="2576211"/>
    <lineage>
        <taxon>Bacteria</taxon>
        <taxon>Pseudomonadati</taxon>
        <taxon>Bacteroidota</taxon>
        <taxon>Cytophagia</taxon>
        <taxon>Cytophagales</taxon>
        <taxon>Spirosomataceae</taxon>
        <taxon>Dyadobacter</taxon>
    </lineage>
</organism>
<keyword evidence="3" id="KW-1185">Reference proteome</keyword>
<proteinExistence type="predicted"/>
<sequence length="270" mass="29363">MSDSSIMGSKAIQGELWGQQPKNWAEIQEQTGKAGYDYALNFLDLKTGDKLLDVGCGSGLFSSFASAAGAEVTAIDASEKLIEEAKRRTNSVDFLIGEMEELPFDHNTFDIVCGFNSFQYAANVKNALEEAGRVLKKHGRIVVMIWGNKEDCEAATYLKAVGSLLPPPPPGAPGPFALSENRLLENILEESGFKIIDNTDISSVWDYPDKDIALKGLISAGPVARAIQNSGFEKVYETVSKAVGPYVKNDGHVVYHNKFRIVIAKSNKVV</sequence>
<gene>
    <name evidence="2" type="ORF">FDK13_27345</name>
</gene>